<dbReference type="EC" id="2.1.1.67" evidence="4 9"/>
<comment type="catalytic activity">
    <reaction evidence="1 9">
        <text>S-adenosyl-L-methionine + a thiopurine = S-adenosyl-L-homocysteine + a thiopurine S-methylether.</text>
        <dbReference type="EC" id="2.1.1.67"/>
    </reaction>
</comment>
<feature type="binding site" evidence="9">
    <location>
        <position position="10"/>
    </location>
    <ligand>
        <name>S-adenosyl-L-methionine</name>
        <dbReference type="ChEBI" id="CHEBI:59789"/>
    </ligand>
</feature>
<comment type="similarity">
    <text evidence="3 9">Belongs to the class I-like SAM-binding methyltransferase superfamily. TPMT family.</text>
</comment>
<dbReference type="FunFam" id="3.40.50.150:FF:000101">
    <property type="entry name" value="Thiopurine S-methyltransferase"/>
    <property type="match status" value="1"/>
</dbReference>
<accession>A0A916Y607</accession>
<dbReference type="NCBIfam" id="NF009732">
    <property type="entry name" value="PRK13255.1"/>
    <property type="match status" value="1"/>
</dbReference>
<keyword evidence="7 9" id="KW-0808">Transferase</keyword>
<dbReference type="EMBL" id="BMIO01000001">
    <property type="protein sequence ID" value="GGD32415.1"/>
    <property type="molecule type" value="Genomic_DNA"/>
</dbReference>
<dbReference type="InterPro" id="IPR022474">
    <property type="entry name" value="Thiopur_S-MeTfrase_Se/Te_detox"/>
</dbReference>
<dbReference type="Proteomes" id="UP000598997">
    <property type="component" value="Unassembled WGS sequence"/>
</dbReference>
<evidence type="ECO:0000313" key="11">
    <source>
        <dbReference type="Proteomes" id="UP000598997"/>
    </source>
</evidence>
<dbReference type="PIRSF" id="PIRSF023956">
    <property type="entry name" value="Thiopurine_S-methyltransferase"/>
    <property type="match status" value="1"/>
</dbReference>
<evidence type="ECO:0000256" key="3">
    <source>
        <dbReference type="ARBA" id="ARBA00008145"/>
    </source>
</evidence>
<dbReference type="HAMAP" id="MF_00812">
    <property type="entry name" value="Thiopur_methtran"/>
    <property type="match status" value="1"/>
</dbReference>
<dbReference type="OrthoDB" id="9778208at2"/>
<keyword evidence="11" id="KW-1185">Reference proteome</keyword>
<dbReference type="GO" id="GO:0010038">
    <property type="term" value="P:response to metal ion"/>
    <property type="evidence" value="ECO:0007669"/>
    <property type="project" value="InterPro"/>
</dbReference>
<evidence type="ECO:0000256" key="2">
    <source>
        <dbReference type="ARBA" id="ARBA00004496"/>
    </source>
</evidence>
<dbReference type="Pfam" id="PF05724">
    <property type="entry name" value="TPMT"/>
    <property type="match status" value="1"/>
</dbReference>
<dbReference type="AlphaFoldDB" id="A0A916Y607"/>
<comment type="subcellular location">
    <subcellularLocation>
        <location evidence="2 9">Cytoplasm</location>
    </subcellularLocation>
</comment>
<dbReference type="GO" id="GO:0005737">
    <property type="term" value="C:cytoplasm"/>
    <property type="evidence" value="ECO:0007669"/>
    <property type="project" value="UniProtKB-SubCell"/>
</dbReference>
<protein>
    <recommendedName>
        <fullName evidence="4 9">Thiopurine S-methyltransferase</fullName>
        <ecNumber evidence="4 9">2.1.1.67</ecNumber>
    </recommendedName>
    <alternativeName>
        <fullName evidence="9">Thiopurine methyltransferase</fullName>
    </alternativeName>
</protein>
<feature type="binding site" evidence="9">
    <location>
        <position position="45"/>
    </location>
    <ligand>
        <name>S-adenosyl-L-methionine</name>
        <dbReference type="ChEBI" id="CHEBI:59789"/>
    </ligand>
</feature>
<feature type="binding site" evidence="9">
    <location>
        <position position="123"/>
    </location>
    <ligand>
        <name>S-adenosyl-L-methionine</name>
        <dbReference type="ChEBI" id="CHEBI:59789"/>
    </ligand>
</feature>
<dbReference type="GO" id="GO:0032259">
    <property type="term" value="P:methylation"/>
    <property type="evidence" value="ECO:0007669"/>
    <property type="project" value="UniProtKB-KW"/>
</dbReference>
<evidence type="ECO:0000256" key="1">
    <source>
        <dbReference type="ARBA" id="ARBA00000903"/>
    </source>
</evidence>
<evidence type="ECO:0000256" key="9">
    <source>
        <dbReference type="HAMAP-Rule" id="MF_00812"/>
    </source>
</evidence>
<dbReference type="PANTHER" id="PTHR10259">
    <property type="entry name" value="THIOPURINE S-METHYLTRANSFERASE"/>
    <property type="match status" value="1"/>
</dbReference>
<organism evidence="10 11">
    <name type="scientific">Croceicoccus pelagius</name>
    <dbReference type="NCBI Taxonomy" id="1703341"/>
    <lineage>
        <taxon>Bacteria</taxon>
        <taxon>Pseudomonadati</taxon>
        <taxon>Pseudomonadota</taxon>
        <taxon>Alphaproteobacteria</taxon>
        <taxon>Sphingomonadales</taxon>
        <taxon>Erythrobacteraceae</taxon>
        <taxon>Croceicoccus</taxon>
    </lineage>
</organism>
<sequence>MEADFWHARWDAMEIGFHEGAANDLLVRHLPSLDLPAGARVFVPLCGKARDMAWLAAQGFEVVGVELSMKAVDQFFEEMDVAPEIAGHGELTRYSAGSVTIYAGDLFALDATTLSGMDAVYDRASLVAMPASMRDDYARQIRALTPDAKRLLITFAYDQSEMDGPPFSIDTAEVERLFAKDYDLTCLEERDVEGGLKGRIPATEAAWRMVPR</sequence>
<gene>
    <name evidence="9 10" type="primary">tpm</name>
    <name evidence="10" type="ORF">GCM10010989_03070</name>
</gene>
<evidence type="ECO:0000313" key="10">
    <source>
        <dbReference type="EMBL" id="GGD32415.1"/>
    </source>
</evidence>
<proteinExistence type="inferred from homology"/>
<dbReference type="GO" id="GO:0008119">
    <property type="term" value="F:thiopurine S-methyltransferase activity"/>
    <property type="evidence" value="ECO:0007669"/>
    <property type="project" value="UniProtKB-UniRule"/>
</dbReference>
<keyword evidence="5 9" id="KW-0963">Cytoplasm</keyword>
<dbReference type="InterPro" id="IPR008854">
    <property type="entry name" value="TPMT"/>
</dbReference>
<dbReference type="InterPro" id="IPR029063">
    <property type="entry name" value="SAM-dependent_MTases_sf"/>
</dbReference>
<evidence type="ECO:0000256" key="8">
    <source>
        <dbReference type="ARBA" id="ARBA00022691"/>
    </source>
</evidence>
<dbReference type="NCBIfam" id="TIGR03840">
    <property type="entry name" value="TMPT_Se_Te"/>
    <property type="match status" value="1"/>
</dbReference>
<name>A0A916Y607_9SPHN</name>
<evidence type="ECO:0000256" key="6">
    <source>
        <dbReference type="ARBA" id="ARBA00022603"/>
    </source>
</evidence>
<feature type="binding site" evidence="9">
    <location>
        <position position="66"/>
    </location>
    <ligand>
        <name>S-adenosyl-L-methionine</name>
        <dbReference type="ChEBI" id="CHEBI:59789"/>
    </ligand>
</feature>
<dbReference type="PROSITE" id="PS51585">
    <property type="entry name" value="SAM_MT_TPMT"/>
    <property type="match status" value="1"/>
</dbReference>
<dbReference type="PANTHER" id="PTHR10259:SF11">
    <property type="entry name" value="THIOPURINE S-METHYLTRANSFERASE"/>
    <property type="match status" value="1"/>
</dbReference>
<comment type="caution">
    <text evidence="10">The sequence shown here is derived from an EMBL/GenBank/DDBJ whole genome shotgun (WGS) entry which is preliminary data.</text>
</comment>
<dbReference type="Gene3D" id="3.40.50.150">
    <property type="entry name" value="Vaccinia Virus protein VP39"/>
    <property type="match status" value="1"/>
</dbReference>
<reference evidence="10 11" key="1">
    <citation type="journal article" date="2014" name="Int. J. Syst. Evol. Microbiol.">
        <title>Complete genome sequence of Corynebacterium casei LMG S-19264T (=DSM 44701T), isolated from a smear-ripened cheese.</title>
        <authorList>
            <consortium name="US DOE Joint Genome Institute (JGI-PGF)"/>
            <person name="Walter F."/>
            <person name="Albersmeier A."/>
            <person name="Kalinowski J."/>
            <person name="Ruckert C."/>
        </authorList>
    </citation>
    <scope>NUCLEOTIDE SEQUENCE [LARGE SCALE GENOMIC DNA]</scope>
    <source>
        <strain evidence="10 11">CGMCC 1.15358</strain>
    </source>
</reference>
<keyword evidence="6 9" id="KW-0489">Methyltransferase</keyword>
<dbReference type="InterPro" id="IPR025835">
    <property type="entry name" value="Thiopurine_S-MeTrfase"/>
</dbReference>
<dbReference type="RefSeq" id="WP_066765559.1">
    <property type="nucleotide sequence ID" value="NZ_BMIO01000001.1"/>
</dbReference>
<evidence type="ECO:0000256" key="5">
    <source>
        <dbReference type="ARBA" id="ARBA00022490"/>
    </source>
</evidence>
<evidence type="ECO:0000256" key="4">
    <source>
        <dbReference type="ARBA" id="ARBA00011905"/>
    </source>
</evidence>
<keyword evidence="8 9" id="KW-0949">S-adenosyl-L-methionine</keyword>
<dbReference type="SUPFAM" id="SSF53335">
    <property type="entry name" value="S-adenosyl-L-methionine-dependent methyltransferases"/>
    <property type="match status" value="1"/>
</dbReference>
<evidence type="ECO:0000256" key="7">
    <source>
        <dbReference type="ARBA" id="ARBA00022679"/>
    </source>
</evidence>